<dbReference type="EMBL" id="FJUY01000001">
    <property type="protein sequence ID" value="CZT15021.1"/>
    <property type="molecule type" value="Genomic_DNA"/>
</dbReference>
<gene>
    <name evidence="1" type="ORF">RCC_12057</name>
</gene>
<dbReference type="RefSeq" id="XP_023621918.1">
    <property type="nucleotide sequence ID" value="XM_023766150.1"/>
</dbReference>
<proteinExistence type="predicted"/>
<reference evidence="1 2" key="1">
    <citation type="submission" date="2016-03" db="EMBL/GenBank/DDBJ databases">
        <authorList>
            <person name="Ploux O."/>
        </authorList>
    </citation>
    <scope>NUCLEOTIDE SEQUENCE [LARGE SCALE GENOMIC DNA]</scope>
    <source>
        <strain evidence="1 2">URUG2</strain>
    </source>
</reference>
<name>A0A2D3UMA1_9PEZI</name>
<keyword evidence="2" id="KW-1185">Reference proteome</keyword>
<dbReference type="Proteomes" id="UP000225277">
    <property type="component" value="Unassembled WGS sequence"/>
</dbReference>
<evidence type="ECO:0000313" key="2">
    <source>
        <dbReference type="Proteomes" id="UP000225277"/>
    </source>
</evidence>
<dbReference type="GeneID" id="35606617"/>
<dbReference type="OrthoDB" id="3650741at2759"/>
<accession>A0A2D3UMA1</accession>
<sequence>MPISTIAVKQLQDGLQRLPQELYDQVYALTFTIEAGKVVLDRNYQIPSQLQVCRHFREKLLKNYYAATIWLLWGEPCKPFDRNGIPYVNIDRVCVLHWLNSLSQDAMDIFAAKQFDRRAPFCVKDLRLGRGVDARPLRPGVHAVICHSRLEDSFGPGLFELYRVS</sequence>
<dbReference type="AlphaFoldDB" id="A0A2D3UMA1"/>
<evidence type="ECO:0000313" key="1">
    <source>
        <dbReference type="EMBL" id="CZT15021.1"/>
    </source>
</evidence>
<protein>
    <submittedName>
        <fullName evidence="1">Uncharacterized protein</fullName>
    </submittedName>
</protein>
<organism evidence="1 2">
    <name type="scientific">Ramularia collo-cygni</name>
    <dbReference type="NCBI Taxonomy" id="112498"/>
    <lineage>
        <taxon>Eukaryota</taxon>
        <taxon>Fungi</taxon>
        <taxon>Dikarya</taxon>
        <taxon>Ascomycota</taxon>
        <taxon>Pezizomycotina</taxon>
        <taxon>Dothideomycetes</taxon>
        <taxon>Dothideomycetidae</taxon>
        <taxon>Mycosphaerellales</taxon>
        <taxon>Mycosphaerellaceae</taxon>
        <taxon>Ramularia</taxon>
    </lineage>
</organism>